<dbReference type="Proteomes" id="UP001336122">
    <property type="component" value="Unassembled WGS sequence"/>
</dbReference>
<protein>
    <recommendedName>
        <fullName evidence="3">Phage protein</fullName>
    </recommendedName>
</protein>
<dbReference type="RefSeq" id="WP_002094916.1">
    <property type="nucleotide sequence ID" value="NZ_JARTIK010000053.1"/>
</dbReference>
<organism evidence="1 2">
    <name type="scientific">Bacillus nitratireducens</name>
    <dbReference type="NCBI Taxonomy" id="2026193"/>
    <lineage>
        <taxon>Bacteria</taxon>
        <taxon>Bacillati</taxon>
        <taxon>Bacillota</taxon>
        <taxon>Bacilli</taxon>
        <taxon>Bacillales</taxon>
        <taxon>Bacillaceae</taxon>
        <taxon>Bacillus</taxon>
        <taxon>Bacillus cereus group</taxon>
    </lineage>
</organism>
<evidence type="ECO:0008006" key="3">
    <source>
        <dbReference type="Google" id="ProtNLM"/>
    </source>
</evidence>
<evidence type="ECO:0000313" key="1">
    <source>
        <dbReference type="EMBL" id="MED4681860.1"/>
    </source>
</evidence>
<dbReference type="EMBL" id="JARTIK010000053">
    <property type="protein sequence ID" value="MED4681860.1"/>
    <property type="molecule type" value="Genomic_DNA"/>
</dbReference>
<gene>
    <name evidence="1" type="ORF">P9485_29655</name>
</gene>
<accession>A0ABU6PMM3</accession>
<sequence length="70" mass="8170">MIKFEFYRKVSDGMKLYSNVLDIIYCHTQEQADELYDFYVKKGYKVGVSTVEIDTGTLGKCVVKKIDIYK</sequence>
<dbReference type="GeneID" id="92888247"/>
<comment type="caution">
    <text evidence="1">The sequence shown here is derived from an EMBL/GenBank/DDBJ whole genome shotgun (WGS) entry which is preliminary data.</text>
</comment>
<evidence type="ECO:0000313" key="2">
    <source>
        <dbReference type="Proteomes" id="UP001336122"/>
    </source>
</evidence>
<name>A0ABU6PMM3_9BACI</name>
<reference evidence="1 2" key="1">
    <citation type="submission" date="2023-03" db="EMBL/GenBank/DDBJ databases">
        <title>Bacillus Genome Sequencing.</title>
        <authorList>
            <person name="Dunlap C."/>
        </authorList>
    </citation>
    <scope>NUCLEOTIDE SEQUENCE [LARGE SCALE GENOMIC DNA]</scope>
    <source>
        <strain evidence="1 2">NRS-319</strain>
    </source>
</reference>
<keyword evidence="2" id="KW-1185">Reference proteome</keyword>
<proteinExistence type="predicted"/>